<dbReference type="Proteomes" id="UP000003452">
    <property type="component" value="Unassembled WGS sequence"/>
</dbReference>
<dbReference type="GO" id="GO:0042545">
    <property type="term" value="P:cell wall modification"/>
    <property type="evidence" value="ECO:0007669"/>
    <property type="project" value="UniProtKB-UniRule"/>
</dbReference>
<keyword evidence="2 5" id="KW-0378">Hydrolase</keyword>
<proteinExistence type="inferred from homology"/>
<dbReference type="Gene3D" id="3.40.50.1110">
    <property type="entry name" value="SGNH hydrolase"/>
    <property type="match status" value="1"/>
</dbReference>
<dbReference type="PANTHER" id="PTHR31321">
    <property type="entry name" value="ACYL-COA THIOESTER HYDROLASE YBHC-RELATED"/>
    <property type="match status" value="1"/>
</dbReference>
<accession>B5D356</accession>
<sequence length="582" mass="65156">MKTKFVFIISLFLLLTAFTSEKQVITIFTIGDSTMANKKLDGGNPERGWGQMLSRYFSSDIVIDNHAVNGRSSKSFIDEGRWDAVLKKLKPGDYVFIQFGHNDEKPDQERHTDPGTTFDANLKRFVTEARAKGGIPVLFNSIVRRNFGKGDADAVAKAIIQDDSRENATQQAKDTIGSDARLIDTHGAYLDSPRNVARELNVPFVDLNKLTHEVVEGMGPEDSKKLYVWVAPNTVAALPQGRQDNTHLNVYGASIVAELAAKAVTEAVPALKPYLRHYDLVVAKDGSGDFFSVQEAINAVPDFRKGKRTTILVRKGVYKEKIVIPESKQHISLIGEEGTVLSYDDYARKLNRFGEEKGTSGSASCYIYGPDFYAENITFENTAGPVGQAVACFVSADRVYFKKCRFLGFQDTLYTYQKGSRQYYEDCYIQGTVDFIFGWSVAVFNRCHIHSLGKGYVAAPSTDQHQAYGYVFYDCRLTADEGVEKVYLARPWRPYAKAVFIRCNLGKHITPEGWNNWRNPANEKTAFFAEYQNTGEGASQAERVPYAHQLKDLKEYDMEHILAGEDGWNPVKNGNALLSVTR</sequence>
<dbReference type="PROSITE" id="PS00503">
    <property type="entry name" value="PECTINESTERASE_2"/>
    <property type="match status" value="1"/>
</dbReference>
<feature type="domain" description="Pectinesterase catalytic" evidence="6">
    <location>
        <begin position="279"/>
        <end position="547"/>
    </location>
</feature>
<evidence type="ECO:0000259" key="6">
    <source>
        <dbReference type="Pfam" id="PF01095"/>
    </source>
</evidence>
<dbReference type="SUPFAM" id="SSF52266">
    <property type="entry name" value="SGNH hydrolase"/>
    <property type="match status" value="1"/>
</dbReference>
<evidence type="ECO:0000256" key="4">
    <source>
        <dbReference type="PROSITE-ProRule" id="PRU10040"/>
    </source>
</evidence>
<comment type="similarity">
    <text evidence="1">Belongs to the pectinesterase family.</text>
</comment>
<reference evidence="8 9" key="2">
    <citation type="submission" date="2008-08" db="EMBL/GenBank/DDBJ databases">
        <authorList>
            <person name="Fulton L."/>
            <person name="Clifton S."/>
            <person name="Fulton B."/>
            <person name="Xu J."/>
            <person name="Minx P."/>
            <person name="Pepin K.H."/>
            <person name="Johnson M."/>
            <person name="Thiruvilangam P."/>
            <person name="Bhonagiri V."/>
            <person name="Nash W.E."/>
            <person name="Mardis E.R."/>
            <person name="Wilson R.K."/>
        </authorList>
    </citation>
    <scope>NUCLEOTIDE SEQUENCE [LARGE SCALE GENOMIC DNA]</scope>
    <source>
        <strain evidence="9">DSM 17135 / JCM 12973 / M2</strain>
    </source>
</reference>
<keyword evidence="3 5" id="KW-0063">Aspartyl esterase</keyword>
<dbReference type="InterPro" id="IPR000070">
    <property type="entry name" value="Pectinesterase_cat"/>
</dbReference>
<evidence type="ECO:0000256" key="2">
    <source>
        <dbReference type="ARBA" id="ARBA00022801"/>
    </source>
</evidence>
<dbReference type="InterPro" id="IPR013830">
    <property type="entry name" value="SGNH_hydro"/>
</dbReference>
<feature type="active site" evidence="4">
    <location>
        <position position="434"/>
    </location>
</feature>
<evidence type="ECO:0000259" key="7">
    <source>
        <dbReference type="Pfam" id="PF13472"/>
    </source>
</evidence>
<evidence type="ECO:0000256" key="3">
    <source>
        <dbReference type="ARBA" id="ARBA00023085"/>
    </source>
</evidence>
<dbReference type="OrthoDB" id="9804686at2"/>
<dbReference type="Gene3D" id="2.160.20.10">
    <property type="entry name" value="Single-stranded right-handed beta-helix, Pectin lyase-like"/>
    <property type="match status" value="1"/>
</dbReference>
<evidence type="ECO:0000256" key="5">
    <source>
        <dbReference type="RuleBase" id="RU000589"/>
    </source>
</evidence>
<evidence type="ECO:0000313" key="9">
    <source>
        <dbReference type="Proteomes" id="UP000003452"/>
    </source>
</evidence>
<feature type="domain" description="SGNH hydrolase-type esterase" evidence="7">
    <location>
        <begin position="30"/>
        <end position="212"/>
    </location>
</feature>
<dbReference type="EMBL" id="ABQC02000024">
    <property type="protein sequence ID" value="EDY94006.1"/>
    <property type="molecule type" value="Genomic_DNA"/>
</dbReference>
<dbReference type="UniPathway" id="UPA00545">
    <property type="reaction ID" value="UER00823"/>
</dbReference>
<dbReference type="GO" id="GO:0045490">
    <property type="term" value="P:pectin catabolic process"/>
    <property type="evidence" value="ECO:0007669"/>
    <property type="project" value="UniProtKB-UniRule"/>
</dbReference>
<dbReference type="AlphaFoldDB" id="B5D356"/>
<evidence type="ECO:0000313" key="8">
    <source>
        <dbReference type="EMBL" id="EDY94006.1"/>
    </source>
</evidence>
<dbReference type="InterPro" id="IPR011050">
    <property type="entry name" value="Pectin_lyase_fold/virulence"/>
</dbReference>
<dbReference type="Pfam" id="PF01095">
    <property type="entry name" value="Pectinesterase"/>
    <property type="match status" value="1"/>
</dbReference>
<dbReference type="CDD" id="cd01821">
    <property type="entry name" value="Rhamnogalacturan_acetylesterase_like"/>
    <property type="match status" value="1"/>
</dbReference>
<dbReference type="InterPro" id="IPR033131">
    <property type="entry name" value="Pectinesterase_Asp_AS"/>
</dbReference>
<dbReference type="EC" id="3.1.1.11" evidence="5"/>
<dbReference type="SUPFAM" id="SSF51126">
    <property type="entry name" value="Pectin lyase-like"/>
    <property type="match status" value="1"/>
</dbReference>
<dbReference type="eggNOG" id="COG4677">
    <property type="taxonomic scope" value="Bacteria"/>
</dbReference>
<dbReference type="GO" id="GO:0030599">
    <property type="term" value="F:pectinesterase activity"/>
    <property type="evidence" value="ECO:0007669"/>
    <property type="project" value="UniProtKB-UniRule"/>
</dbReference>
<dbReference type="HOGENOM" id="CLU_463570_0_0_10"/>
<dbReference type="eggNOG" id="COG2755">
    <property type="taxonomic scope" value="Bacteria"/>
</dbReference>
<protein>
    <recommendedName>
        <fullName evidence="5">Pectinesterase</fullName>
        <ecNumber evidence="5">3.1.1.11</ecNumber>
    </recommendedName>
</protein>
<comment type="caution">
    <text evidence="8">The sequence shown here is derived from an EMBL/GenBank/DDBJ whole genome shotgun (WGS) entry which is preliminary data.</text>
</comment>
<name>B5D356_PHOPM</name>
<dbReference type="InterPro" id="IPR036514">
    <property type="entry name" value="SGNH_hydro_sf"/>
</dbReference>
<dbReference type="FunFam" id="2.160.20.10:FF:000052">
    <property type="entry name" value="Pectinesterase"/>
    <property type="match status" value="1"/>
</dbReference>
<comment type="pathway">
    <text evidence="5">Glycan metabolism; pectin degradation; 2-dehydro-3-deoxy-D-gluconate from pectin: step 1/5.</text>
</comment>
<evidence type="ECO:0000256" key="1">
    <source>
        <dbReference type="ARBA" id="ARBA00008891"/>
    </source>
</evidence>
<dbReference type="GO" id="GO:0009279">
    <property type="term" value="C:cell outer membrane"/>
    <property type="evidence" value="ECO:0007669"/>
    <property type="project" value="TreeGrafter"/>
</dbReference>
<dbReference type="InterPro" id="IPR037459">
    <property type="entry name" value="RhgT-like"/>
</dbReference>
<comment type="catalytic activity">
    <reaction evidence="5">
        <text>[(1-&gt;4)-alpha-D-galacturonosyl methyl ester](n) + n H2O = [(1-&gt;4)-alpha-D-galacturonosyl](n) + n methanol + n H(+)</text>
        <dbReference type="Rhea" id="RHEA:22380"/>
        <dbReference type="Rhea" id="RHEA-COMP:14570"/>
        <dbReference type="Rhea" id="RHEA-COMP:14573"/>
        <dbReference type="ChEBI" id="CHEBI:15377"/>
        <dbReference type="ChEBI" id="CHEBI:15378"/>
        <dbReference type="ChEBI" id="CHEBI:17790"/>
        <dbReference type="ChEBI" id="CHEBI:140522"/>
        <dbReference type="ChEBI" id="CHEBI:140523"/>
        <dbReference type="EC" id="3.1.1.11"/>
    </reaction>
</comment>
<organism evidence="8 9">
    <name type="scientific">Phocaeicola plebeius (strain DSM 17135 / JCM 12973 / CCUG 54634 / M2)</name>
    <name type="common">Bacteroides plebeius</name>
    <dbReference type="NCBI Taxonomy" id="484018"/>
    <lineage>
        <taxon>Bacteria</taxon>
        <taxon>Pseudomonadati</taxon>
        <taxon>Bacteroidota</taxon>
        <taxon>Bacteroidia</taxon>
        <taxon>Bacteroidales</taxon>
        <taxon>Bacteroidaceae</taxon>
        <taxon>Phocaeicola</taxon>
    </lineage>
</organism>
<dbReference type="PANTHER" id="PTHR31321:SF57">
    <property type="entry name" value="PECTINESTERASE 53-RELATED"/>
    <property type="match status" value="1"/>
</dbReference>
<dbReference type="Pfam" id="PF13472">
    <property type="entry name" value="Lipase_GDSL_2"/>
    <property type="match status" value="1"/>
</dbReference>
<reference evidence="8 9" key="1">
    <citation type="submission" date="2008-08" db="EMBL/GenBank/DDBJ databases">
        <title>Draft genome sequence of Bacteroides plebeius (DSM 17135).</title>
        <authorList>
            <person name="Sudarsanam P."/>
            <person name="Ley R."/>
            <person name="Guruge J."/>
            <person name="Turnbaugh P.J."/>
            <person name="Mahowald M."/>
            <person name="Liep D."/>
            <person name="Gordon J."/>
        </authorList>
    </citation>
    <scope>NUCLEOTIDE SEQUENCE [LARGE SCALE GENOMIC DNA]</scope>
    <source>
        <strain evidence="9">DSM 17135 / JCM 12973 / M2</strain>
    </source>
</reference>
<dbReference type="RefSeq" id="WP_007563851.1">
    <property type="nucleotide sequence ID" value="NZ_DS990134.1"/>
</dbReference>
<dbReference type="InterPro" id="IPR012334">
    <property type="entry name" value="Pectin_lyas_fold"/>
</dbReference>
<dbReference type="GeneID" id="43186130"/>
<gene>
    <name evidence="8" type="ORF">BACPLE_03450</name>
</gene>